<dbReference type="Proteomes" id="UP000834458">
    <property type="component" value="Unassembled WGS sequence"/>
</dbReference>
<dbReference type="EMBL" id="JAODZU010000007">
    <property type="protein sequence ID" value="MDH0363082.1"/>
    <property type="molecule type" value="Genomic_DNA"/>
</dbReference>
<feature type="region of interest" description="Disordered" evidence="1">
    <location>
        <begin position="1"/>
        <end position="23"/>
    </location>
</feature>
<evidence type="ECO:0000256" key="1">
    <source>
        <dbReference type="SAM" id="MobiDB-lite"/>
    </source>
</evidence>
<reference evidence="2" key="1">
    <citation type="submission" date="2020-05" db="EMBL/GenBank/DDBJ databases">
        <authorList>
            <person name="Delgado-Blas J."/>
        </authorList>
    </citation>
    <scope>NUCLEOTIDE SEQUENCE</scope>
    <source>
        <strain evidence="2">BB1454</strain>
    </source>
</reference>
<gene>
    <name evidence="2" type="ORF">GHA_02288</name>
    <name evidence="4" type="ORF">N5J23_14375</name>
    <name evidence="3" type="ORF">N7330_08435</name>
</gene>
<proteinExistence type="predicted"/>
<dbReference type="RefSeq" id="WP_045266098.1">
    <property type="nucleotide sequence ID" value="NZ_CAHPRW010000058.1"/>
</dbReference>
<evidence type="ECO:0000313" key="4">
    <source>
        <dbReference type="EMBL" id="MDH2006716.1"/>
    </source>
</evidence>
<reference evidence="3" key="2">
    <citation type="submission" date="2022-09" db="EMBL/GenBank/DDBJ databases">
        <title>Intensive care unit water sources are persistently colonized with multi-drug resistant bacteria and are the site of extensive horizontal gene transfer of antibiotic resistance genes.</title>
        <authorList>
            <person name="Diorio-Toth L."/>
        </authorList>
    </citation>
    <scope>NUCLEOTIDE SEQUENCE</scope>
    <source>
        <strain evidence="4">GD03686</strain>
        <strain evidence="3">GD04130</strain>
    </source>
</reference>
<dbReference type="Proteomes" id="UP001161294">
    <property type="component" value="Unassembled WGS sequence"/>
</dbReference>
<comment type="caution">
    <text evidence="2">The sequence shown here is derived from an EMBL/GenBank/DDBJ whole genome shotgun (WGS) entry which is preliminary data.</text>
</comment>
<dbReference type="EMBL" id="JAOCJW010000031">
    <property type="protein sequence ID" value="MDH2006716.1"/>
    <property type="molecule type" value="Genomic_DNA"/>
</dbReference>
<dbReference type="Proteomes" id="UP001158297">
    <property type="component" value="Unassembled WGS sequence"/>
</dbReference>
<evidence type="ECO:0000313" key="3">
    <source>
        <dbReference type="EMBL" id="MDH0363082.1"/>
    </source>
</evidence>
<sequence length="91" mass="10520">MPVRKQKSVPQRRLQSRPPLTPMHLPLTRAEVQRLQGHMRRHGPHSLTPRQHDAIWDFLFALPESQAWMADMVAQTRAAQAGLRPRSKKEA</sequence>
<evidence type="ECO:0000313" key="2">
    <source>
        <dbReference type="EMBL" id="CAB5694786.1"/>
    </source>
</evidence>
<evidence type="ECO:0000313" key="5">
    <source>
        <dbReference type="Proteomes" id="UP000834458"/>
    </source>
</evidence>
<protein>
    <submittedName>
        <fullName evidence="2">Uncharacterized protein</fullName>
    </submittedName>
</protein>
<name>A0A1B2D195_9BURK</name>
<dbReference type="AlphaFoldDB" id="A0A1B2D195"/>
<dbReference type="EMBL" id="CAHPSC010000031">
    <property type="protein sequence ID" value="CAB5694786.1"/>
    <property type="molecule type" value="Genomic_DNA"/>
</dbReference>
<organism evidence="2 5">
    <name type="scientific">Comamonas aquatica</name>
    <dbReference type="NCBI Taxonomy" id="225991"/>
    <lineage>
        <taxon>Bacteria</taxon>
        <taxon>Pseudomonadati</taxon>
        <taxon>Pseudomonadota</taxon>
        <taxon>Betaproteobacteria</taxon>
        <taxon>Burkholderiales</taxon>
        <taxon>Comamonadaceae</taxon>
        <taxon>Comamonas</taxon>
    </lineage>
</organism>
<dbReference type="OrthoDB" id="8795237at2"/>
<accession>A0A1B2D195</accession>